<accession>A0A5C0SH36</accession>
<evidence type="ECO:0000313" key="2">
    <source>
        <dbReference type="Proteomes" id="UP000324646"/>
    </source>
</evidence>
<dbReference type="EMBL" id="CP042243">
    <property type="protein sequence ID" value="QEK12289.1"/>
    <property type="molecule type" value="Genomic_DNA"/>
</dbReference>
<evidence type="ECO:0000313" key="1">
    <source>
        <dbReference type="EMBL" id="QEK12289.1"/>
    </source>
</evidence>
<reference evidence="1 2" key="1">
    <citation type="submission" date="2019-07" db="EMBL/GenBank/DDBJ databases">
        <title>Complete genome of Crassaminicella thermophila SY095.</title>
        <authorList>
            <person name="Li X."/>
        </authorList>
    </citation>
    <scope>NUCLEOTIDE SEQUENCE [LARGE SCALE GENOMIC DNA]</scope>
    <source>
        <strain evidence="1 2">SY095</strain>
    </source>
</reference>
<dbReference type="KEGG" id="crs:FQB35_07815"/>
<proteinExistence type="predicted"/>
<dbReference type="OrthoDB" id="1948189at2"/>
<keyword evidence="2" id="KW-1185">Reference proteome</keyword>
<protein>
    <recommendedName>
        <fullName evidence="3">Hook-length control protein FliK</fullName>
    </recommendedName>
</protein>
<sequence>MKINLSKQSFKALENNNQDFTSLKIGQLIKTKINKVKNDGLIIELGNGKLLYAKTTFPMNYNENQVVQFRVKEINENQLIIQPIQERLNKDETTERKIISILKEFDIKPEKEKIELVKKLIVNKIPVSKENIIKIANSKVDFERVETLFNSKAIEINEKILNDDIRKVLKNLLKVEFDSGDLKNSNKQTNFKNINIKNVNFEKIIFLLKNKLTINISNITNLNNLLMKDFTVTKQTEELINLLYKNDQTMHLAKGVEALSLKIKNMIFKKTFKPQEVIKEMHIKIELIKQVVENIDSKERNQILNSITNLKNSLDFINKLNEFQTYMQIPIVLNDEKKNLDLLISKKDRNKKKIDPKDVKILVEINTKNMDKVKVLIEIKEKNIICNFKVTTEKIQKKISKFEKYLKDALILLGYEQINMRYAVVEDRNIVFDFNDENLNEINTINLKV</sequence>
<name>A0A5C0SH36_CRATE</name>
<organism evidence="1 2">
    <name type="scientific">Crassaminicella thermophila</name>
    <dbReference type="NCBI Taxonomy" id="2599308"/>
    <lineage>
        <taxon>Bacteria</taxon>
        <taxon>Bacillati</taxon>
        <taxon>Bacillota</taxon>
        <taxon>Clostridia</taxon>
        <taxon>Eubacteriales</taxon>
        <taxon>Clostridiaceae</taxon>
        <taxon>Crassaminicella</taxon>
    </lineage>
</organism>
<evidence type="ECO:0008006" key="3">
    <source>
        <dbReference type="Google" id="ProtNLM"/>
    </source>
</evidence>
<dbReference type="Proteomes" id="UP000324646">
    <property type="component" value="Chromosome"/>
</dbReference>
<dbReference type="RefSeq" id="WP_148809444.1">
    <property type="nucleotide sequence ID" value="NZ_CP042243.1"/>
</dbReference>
<dbReference type="AlphaFoldDB" id="A0A5C0SH36"/>
<gene>
    <name evidence="1" type="ORF">FQB35_07815</name>
</gene>